<keyword evidence="2" id="KW-1185">Reference proteome</keyword>
<protein>
    <submittedName>
        <fullName evidence="1">Uncharacterized protein</fullName>
    </submittedName>
</protein>
<name>A0ABV6YRW9_UNCC1</name>
<accession>A0ABV6YRW9</accession>
<organism evidence="1 2">
    <name type="scientific">candidate division CSSED10-310 bacterium</name>
    <dbReference type="NCBI Taxonomy" id="2855610"/>
    <lineage>
        <taxon>Bacteria</taxon>
        <taxon>Bacteria division CSSED10-310</taxon>
    </lineage>
</organism>
<comment type="caution">
    <text evidence="1">The sequence shown here is derived from an EMBL/GenBank/DDBJ whole genome shotgun (WGS) entry which is preliminary data.</text>
</comment>
<reference evidence="1 2" key="1">
    <citation type="submission" date="2024-09" db="EMBL/GenBank/DDBJ databases">
        <title>Laminarin stimulates single cell rates of sulfate reduction while oxygen inhibits transcriptomic activity in coastal marine sediment.</title>
        <authorList>
            <person name="Lindsay M."/>
            <person name="Orcutt B."/>
            <person name="Emerson D."/>
            <person name="Stepanauskas R."/>
            <person name="D'Angelo T."/>
        </authorList>
    </citation>
    <scope>NUCLEOTIDE SEQUENCE [LARGE SCALE GENOMIC DNA]</scope>
    <source>
        <strain evidence="1">SAG AM-311-K15</strain>
    </source>
</reference>
<sequence length="114" mass="12659">MSDALSRRKTNAIIIELWYFNDLTALDRRPGPETGVICCTKGHTKEWDCEKIVTVSLVSRLQDPGKLCLLPEKITVVEDNSPKKDSLLSGSIRLRLSRKAAMVGHEDGMPHNAA</sequence>
<dbReference type="Proteomes" id="UP001594351">
    <property type="component" value="Unassembled WGS sequence"/>
</dbReference>
<evidence type="ECO:0000313" key="1">
    <source>
        <dbReference type="EMBL" id="MFC1848949.1"/>
    </source>
</evidence>
<evidence type="ECO:0000313" key="2">
    <source>
        <dbReference type="Proteomes" id="UP001594351"/>
    </source>
</evidence>
<proteinExistence type="predicted"/>
<gene>
    <name evidence="1" type="ORF">ACFL27_01960</name>
</gene>
<dbReference type="EMBL" id="JBHPBY010000014">
    <property type="protein sequence ID" value="MFC1848949.1"/>
    <property type="molecule type" value="Genomic_DNA"/>
</dbReference>